<comment type="similarity">
    <text evidence="1">Belongs to the sirtuin family. Class I subfamily.</text>
</comment>
<dbReference type="EMBL" id="JAESVG020000007">
    <property type="protein sequence ID" value="KAG8625866.1"/>
    <property type="molecule type" value="Genomic_DNA"/>
</dbReference>
<dbReference type="OrthoDB" id="2919105at2759"/>
<keyword evidence="3" id="KW-0520">NAD</keyword>
<dbReference type="Pfam" id="PF02146">
    <property type="entry name" value="SIR2"/>
    <property type="match status" value="1"/>
</dbReference>
<protein>
    <recommendedName>
        <fullName evidence="6">Deacetylase sirtuin-type domain-containing protein</fullName>
    </recommendedName>
</protein>
<feature type="region of interest" description="Disordered" evidence="5">
    <location>
        <begin position="432"/>
        <end position="611"/>
    </location>
</feature>
<dbReference type="InterPro" id="IPR029035">
    <property type="entry name" value="DHS-like_NAD/FAD-binding_dom"/>
</dbReference>
<accession>A0A8K0L1D7</accession>
<dbReference type="GO" id="GO:0046872">
    <property type="term" value="F:metal ion binding"/>
    <property type="evidence" value="ECO:0007669"/>
    <property type="project" value="UniProtKB-KW"/>
</dbReference>
<proteinExistence type="inferred from homology"/>
<gene>
    <name evidence="7" type="ORF">KVT40_006267</name>
</gene>
<keyword evidence="4" id="KW-0479">Metal-binding</keyword>
<feature type="binding site" evidence="4">
    <location>
        <position position="272"/>
    </location>
    <ligand>
        <name>Zn(2+)</name>
        <dbReference type="ChEBI" id="CHEBI:29105"/>
    </ligand>
</feature>
<dbReference type="GO" id="GO:0070403">
    <property type="term" value="F:NAD+ binding"/>
    <property type="evidence" value="ECO:0007669"/>
    <property type="project" value="InterPro"/>
</dbReference>
<evidence type="ECO:0000313" key="8">
    <source>
        <dbReference type="Proteomes" id="UP000809789"/>
    </source>
</evidence>
<comment type="caution">
    <text evidence="7">The sequence shown here is derived from an EMBL/GenBank/DDBJ whole genome shotgun (WGS) entry which is preliminary data.</text>
</comment>
<dbReference type="InterPro" id="IPR026590">
    <property type="entry name" value="Ssirtuin_cat_dom"/>
</dbReference>
<feature type="active site" description="Proton acceptor" evidence="4">
    <location>
        <position position="239"/>
    </location>
</feature>
<keyword evidence="8" id="KW-1185">Reference proteome</keyword>
<keyword evidence="4" id="KW-0862">Zinc</keyword>
<dbReference type="PROSITE" id="PS50305">
    <property type="entry name" value="SIRTUIN"/>
    <property type="match status" value="1"/>
</dbReference>
<dbReference type="Proteomes" id="UP000809789">
    <property type="component" value="Unassembled WGS sequence"/>
</dbReference>
<feature type="binding site" evidence="4">
    <location>
        <position position="269"/>
    </location>
    <ligand>
        <name>Zn(2+)</name>
        <dbReference type="ChEBI" id="CHEBI:29105"/>
    </ligand>
</feature>
<sequence>MSSRDSSPLSSLQSSPLSEATSLSPPPDFPPLHFPLSPPASQDSSDAESPRPDGMDSTIRVSNKDGPPPAKKRRISERKERTTEYLDIRQDPVQEDEQEQLDRLIKTLHKRRKIVVVAGAGISVSAGIPDFRSSTGLFTSLRSEHNLKGSGKSLFDASVYKDDDSTSSFHDMVRSMSKLTKNAQPSNFHHLLATLADEGRLLRLYTQNVDGIDVGLEPLATTVPLRKVEGKWPRTVQLHGGLAKMVCSKCKALSDFDADLFDGPVPPTCQECVEMDRVRTDVAGKRSHGIGRLRPRMVLYNEHNPDEEAIGSVVSEDLRKRPDAIIVVGTSLKIPGVKRIVREMCATVRDRKDGVAVWINNDPEPTGAEFKDCWDIVVQGTCDEVARYAAMRRWYEQGEITEEEWEEAVKTKAEVVINKAYKPLSKAAPFRLSSGSPDYSPLPRKTISEIGDSTTDGEDMPYGAPPTPSKSARNSPAKKTVTAFDALKSKKGTETKKATATKKPTGKAAATTKAKAAPKNARKPAKKAEPKVTIRLNQTMTQSKASVAATGKGNKTPTKAGMKRRGSEIESEQVMGDVPQKNVRRNSPPKIRLPSKLREEYSPEIGKPVPKMAALARETGKQDSRMSISSILSD</sequence>
<dbReference type="InterPro" id="IPR026591">
    <property type="entry name" value="Sirtuin_cat_small_dom_sf"/>
</dbReference>
<evidence type="ECO:0000256" key="2">
    <source>
        <dbReference type="ARBA" id="ARBA00022679"/>
    </source>
</evidence>
<evidence type="ECO:0000256" key="4">
    <source>
        <dbReference type="PROSITE-ProRule" id="PRU00236"/>
    </source>
</evidence>
<evidence type="ECO:0000256" key="5">
    <source>
        <dbReference type="SAM" id="MobiDB-lite"/>
    </source>
</evidence>
<feature type="domain" description="Deacetylase sirtuin-type" evidence="6">
    <location>
        <begin position="94"/>
        <end position="406"/>
    </location>
</feature>
<evidence type="ECO:0000256" key="3">
    <source>
        <dbReference type="ARBA" id="ARBA00023027"/>
    </source>
</evidence>
<dbReference type="AlphaFoldDB" id="A0A8K0L1D7"/>
<dbReference type="PANTHER" id="PTHR47651">
    <property type="entry name" value="NAD-DEPENDENT HISTONE DEACETYLASE HST4"/>
    <property type="match status" value="1"/>
</dbReference>
<feature type="region of interest" description="Disordered" evidence="5">
    <location>
        <begin position="1"/>
        <end position="85"/>
    </location>
</feature>
<name>A0A8K0L1D7_9PEZI</name>
<dbReference type="PANTHER" id="PTHR47651:SF17">
    <property type="entry name" value="DEACETYLASE SIRTUIN-TYPE DOMAIN-CONTAINING PROTEIN"/>
    <property type="match status" value="1"/>
</dbReference>
<feature type="compositionally biased region" description="Polar residues" evidence="5">
    <location>
        <begin position="535"/>
        <end position="545"/>
    </location>
</feature>
<evidence type="ECO:0000313" key="7">
    <source>
        <dbReference type="EMBL" id="KAG8625866.1"/>
    </source>
</evidence>
<evidence type="ECO:0000259" key="6">
    <source>
        <dbReference type="PROSITE" id="PS50305"/>
    </source>
</evidence>
<feature type="compositionally biased region" description="Low complexity" evidence="5">
    <location>
        <begin position="1"/>
        <end position="18"/>
    </location>
</feature>
<organism evidence="7 8">
    <name type="scientific">Elsinoe batatas</name>
    <dbReference type="NCBI Taxonomy" id="2601811"/>
    <lineage>
        <taxon>Eukaryota</taxon>
        <taxon>Fungi</taxon>
        <taxon>Dikarya</taxon>
        <taxon>Ascomycota</taxon>
        <taxon>Pezizomycotina</taxon>
        <taxon>Dothideomycetes</taxon>
        <taxon>Dothideomycetidae</taxon>
        <taxon>Myriangiales</taxon>
        <taxon>Elsinoaceae</taxon>
        <taxon>Elsinoe</taxon>
    </lineage>
</organism>
<feature type="binding site" evidence="4">
    <location>
        <position position="247"/>
    </location>
    <ligand>
        <name>Zn(2+)</name>
        <dbReference type="ChEBI" id="CHEBI:29105"/>
    </ligand>
</feature>
<keyword evidence="2" id="KW-0808">Transferase</keyword>
<feature type="compositionally biased region" description="Pro residues" evidence="5">
    <location>
        <begin position="24"/>
        <end position="38"/>
    </location>
</feature>
<dbReference type="Gene3D" id="3.30.1600.10">
    <property type="entry name" value="SIR2/SIRT2 'Small Domain"/>
    <property type="match status" value="1"/>
</dbReference>
<reference evidence="7" key="1">
    <citation type="submission" date="2021-07" db="EMBL/GenBank/DDBJ databases">
        <title>Elsinoe batatas strain:CRI-CJ2 Genome sequencing and assembly.</title>
        <authorList>
            <person name="Huang L."/>
        </authorList>
    </citation>
    <scope>NUCLEOTIDE SEQUENCE</scope>
    <source>
        <strain evidence="7">CRI-CJ2</strain>
    </source>
</reference>
<evidence type="ECO:0000256" key="1">
    <source>
        <dbReference type="ARBA" id="ARBA00006924"/>
    </source>
</evidence>
<dbReference type="Gene3D" id="3.40.50.1220">
    <property type="entry name" value="TPP-binding domain"/>
    <property type="match status" value="1"/>
</dbReference>
<dbReference type="GO" id="GO:0016740">
    <property type="term" value="F:transferase activity"/>
    <property type="evidence" value="ECO:0007669"/>
    <property type="project" value="UniProtKB-KW"/>
</dbReference>
<dbReference type="SUPFAM" id="SSF52467">
    <property type="entry name" value="DHS-like NAD/FAD-binding domain"/>
    <property type="match status" value="1"/>
</dbReference>
<feature type="binding site" evidence="4">
    <location>
        <position position="250"/>
    </location>
    <ligand>
        <name>Zn(2+)</name>
        <dbReference type="ChEBI" id="CHEBI:29105"/>
    </ligand>
</feature>
<feature type="compositionally biased region" description="Low complexity" evidence="5">
    <location>
        <begin position="501"/>
        <end position="519"/>
    </location>
</feature>
<feature type="compositionally biased region" description="Basic and acidic residues" evidence="5">
    <location>
        <begin position="487"/>
        <end position="497"/>
    </location>
</feature>
<dbReference type="InterPro" id="IPR003000">
    <property type="entry name" value="Sirtuin"/>
</dbReference>